<organism evidence="1 2">
    <name type="scientific">Lysobacter gummosus</name>
    <dbReference type="NCBI Taxonomy" id="262324"/>
    <lineage>
        <taxon>Bacteria</taxon>
        <taxon>Pseudomonadati</taxon>
        <taxon>Pseudomonadota</taxon>
        <taxon>Gammaproteobacteria</taxon>
        <taxon>Lysobacterales</taxon>
        <taxon>Lysobacteraceae</taxon>
        <taxon>Lysobacter</taxon>
    </lineage>
</organism>
<proteinExistence type="predicted"/>
<gene>
    <name evidence="1" type="ORF">MOV92_22410</name>
</gene>
<sequence>MPKSSRKLTLGELQHIDSLISLAQERGLKPSDQIVANKDISCCGAVAADARGKLVFSARDREILKQMAKLQSQITSMPTLGQLIEARAALLRAAKRSRL</sequence>
<name>A0ABY3X9B0_9GAMM</name>
<dbReference type="RefSeq" id="WP_057944685.1">
    <property type="nucleotide sequence ID" value="NZ_CP011131.1"/>
</dbReference>
<dbReference type="EMBL" id="CP093547">
    <property type="protein sequence ID" value="UNP29188.1"/>
    <property type="molecule type" value="Genomic_DNA"/>
</dbReference>
<reference evidence="1 2" key="1">
    <citation type="submission" date="2022-03" db="EMBL/GenBank/DDBJ databases">
        <title>Complete genome sequence of Lysobacter capsici VKM B-2533 and Lysobacter gummosus 10.1.1, promising sources of lytic agents.</title>
        <authorList>
            <person name="Tarlachkov S.V."/>
            <person name="Kudryakova I.V."/>
            <person name="Afoshin A.S."/>
            <person name="Leontyevskaya E.A."/>
            <person name="Leontyevskaya N.V."/>
        </authorList>
    </citation>
    <scope>NUCLEOTIDE SEQUENCE [LARGE SCALE GENOMIC DNA]</scope>
    <source>
        <strain evidence="1 2">10.1.1</strain>
    </source>
</reference>
<evidence type="ECO:0000313" key="1">
    <source>
        <dbReference type="EMBL" id="UNP29188.1"/>
    </source>
</evidence>
<accession>A0ABY3X9B0</accession>
<evidence type="ECO:0000313" key="2">
    <source>
        <dbReference type="Proteomes" id="UP000829194"/>
    </source>
</evidence>
<dbReference type="Proteomes" id="UP000829194">
    <property type="component" value="Chromosome"/>
</dbReference>
<protein>
    <submittedName>
        <fullName evidence="1">Uncharacterized protein</fullName>
    </submittedName>
</protein>
<keyword evidence="2" id="KW-1185">Reference proteome</keyword>